<gene>
    <name evidence="7" type="ORF">L228DRAFT_251312</name>
</gene>
<feature type="active site" description="Proton donor" evidence="5">
    <location>
        <position position="386"/>
    </location>
</feature>
<comment type="similarity">
    <text evidence="1">Belongs to the histidine acid phosphatase family.</text>
</comment>
<keyword evidence="4" id="KW-0325">Glycoprotein</keyword>
<accession>A0A164ZKG7</accession>
<organism evidence="7 8">
    <name type="scientific">Xylona heveae (strain CBS 132557 / TC161)</name>
    <dbReference type="NCBI Taxonomy" id="1328760"/>
    <lineage>
        <taxon>Eukaryota</taxon>
        <taxon>Fungi</taxon>
        <taxon>Dikarya</taxon>
        <taxon>Ascomycota</taxon>
        <taxon>Pezizomycotina</taxon>
        <taxon>Xylonomycetes</taxon>
        <taxon>Xylonales</taxon>
        <taxon>Xylonaceae</taxon>
        <taxon>Xylona</taxon>
    </lineage>
</organism>
<dbReference type="AlphaFoldDB" id="A0A164ZKG7"/>
<evidence type="ECO:0000256" key="4">
    <source>
        <dbReference type="ARBA" id="ARBA00023180"/>
    </source>
</evidence>
<dbReference type="PANTHER" id="PTHR20963:SF43">
    <property type="entry name" value="PUTATIVE (AFU_ORTHOLOGUE AFUA_7G01240)-RELATED"/>
    <property type="match status" value="1"/>
</dbReference>
<dbReference type="InterPro" id="IPR016274">
    <property type="entry name" value="Histidine_acid_Pase_euk"/>
</dbReference>
<dbReference type="InterPro" id="IPR033379">
    <property type="entry name" value="Acid_Pase_AS"/>
</dbReference>
<dbReference type="EC" id="3.1.3.8" evidence="2"/>
<evidence type="ECO:0000256" key="6">
    <source>
        <dbReference type="PIRSR" id="PIRSR000894-2"/>
    </source>
</evidence>
<dbReference type="EMBL" id="KV407467">
    <property type="protein sequence ID" value="KZF19204.1"/>
    <property type="molecule type" value="Genomic_DNA"/>
</dbReference>
<protein>
    <recommendedName>
        <fullName evidence="2">3-phytase</fullName>
        <ecNumber evidence="2">3.1.3.8</ecNumber>
    </recommendedName>
</protein>
<evidence type="ECO:0000313" key="8">
    <source>
        <dbReference type="Proteomes" id="UP000076632"/>
    </source>
</evidence>
<evidence type="ECO:0000313" key="7">
    <source>
        <dbReference type="EMBL" id="KZF19204.1"/>
    </source>
</evidence>
<dbReference type="GO" id="GO:0016158">
    <property type="term" value="F:inositol hexakisphosphate 3-phosphatase activity"/>
    <property type="evidence" value="ECO:0007669"/>
    <property type="project" value="UniProtKB-EC"/>
</dbReference>
<dbReference type="Proteomes" id="UP000076632">
    <property type="component" value="Unassembled WGS sequence"/>
</dbReference>
<evidence type="ECO:0000256" key="2">
    <source>
        <dbReference type="ARBA" id="ARBA00012632"/>
    </source>
</evidence>
<dbReference type="InterPro" id="IPR000560">
    <property type="entry name" value="His_Pase_clade-2"/>
</dbReference>
<dbReference type="Pfam" id="PF00328">
    <property type="entry name" value="His_Phos_2"/>
    <property type="match status" value="1"/>
</dbReference>
<dbReference type="RefSeq" id="XP_018184759.1">
    <property type="nucleotide sequence ID" value="XM_018333530.1"/>
</dbReference>
<keyword evidence="8" id="KW-1185">Reference proteome</keyword>
<reference evidence="7 8" key="1">
    <citation type="journal article" date="2016" name="Fungal Biol.">
        <title>The genome of Xylona heveae provides a window into fungal endophytism.</title>
        <authorList>
            <person name="Gazis R."/>
            <person name="Kuo A."/>
            <person name="Riley R."/>
            <person name="LaButti K."/>
            <person name="Lipzen A."/>
            <person name="Lin J."/>
            <person name="Amirebrahimi M."/>
            <person name="Hesse C.N."/>
            <person name="Spatafora J.W."/>
            <person name="Henrissat B."/>
            <person name="Hainaut M."/>
            <person name="Grigoriev I.V."/>
            <person name="Hibbett D.S."/>
        </authorList>
    </citation>
    <scope>NUCLEOTIDE SEQUENCE [LARGE SCALE GENOMIC DNA]</scope>
    <source>
        <strain evidence="7 8">TC161</strain>
    </source>
</reference>
<dbReference type="OrthoDB" id="6509975at2759"/>
<dbReference type="PROSITE" id="PS00616">
    <property type="entry name" value="HIS_ACID_PHOSPHAT_1"/>
    <property type="match status" value="1"/>
</dbReference>
<evidence type="ECO:0000256" key="3">
    <source>
        <dbReference type="ARBA" id="ARBA00022801"/>
    </source>
</evidence>
<feature type="disulfide bond" evidence="6">
    <location>
        <begin position="292"/>
        <end position="305"/>
    </location>
</feature>
<keyword evidence="3" id="KW-0378">Hydrolase</keyword>
<dbReference type="CDD" id="cd07061">
    <property type="entry name" value="HP_HAP_like"/>
    <property type="match status" value="1"/>
</dbReference>
<dbReference type="InterPro" id="IPR029033">
    <property type="entry name" value="His_PPase_superfam"/>
</dbReference>
<dbReference type="PROSITE" id="PS00778">
    <property type="entry name" value="HIS_ACID_PHOSPHAT_2"/>
    <property type="match status" value="1"/>
</dbReference>
<evidence type="ECO:0000256" key="1">
    <source>
        <dbReference type="ARBA" id="ARBA00005375"/>
    </source>
</evidence>
<dbReference type="GO" id="GO:0003993">
    <property type="term" value="F:acid phosphatase activity"/>
    <property type="evidence" value="ECO:0007669"/>
    <property type="project" value="TreeGrafter"/>
</dbReference>
<dbReference type="PIRSF" id="PIRSF000894">
    <property type="entry name" value="Acid_phosphatase"/>
    <property type="match status" value="1"/>
</dbReference>
<dbReference type="InParanoid" id="A0A164ZKG7"/>
<name>A0A164ZKG7_XYLHT</name>
<keyword evidence="6" id="KW-1015">Disulfide bond</keyword>
<dbReference type="SUPFAM" id="SSF53254">
    <property type="entry name" value="Phosphoglycerate mutase-like"/>
    <property type="match status" value="1"/>
</dbReference>
<feature type="disulfide bond" evidence="6">
    <location>
        <begin position="473"/>
        <end position="481"/>
    </location>
</feature>
<dbReference type="GeneID" id="28898667"/>
<dbReference type="STRING" id="1328760.A0A164ZKG7"/>
<dbReference type="OMA" id="YNAQALC"/>
<dbReference type="PANTHER" id="PTHR20963">
    <property type="entry name" value="MULTIPLE INOSITOL POLYPHOSPHATE PHOSPHATASE-RELATED"/>
    <property type="match status" value="1"/>
</dbReference>
<feature type="active site" description="Nucleophile" evidence="5">
    <location>
        <position position="117"/>
    </location>
</feature>
<dbReference type="Gene3D" id="3.40.50.1240">
    <property type="entry name" value="Phosphoglycerate mutase-like"/>
    <property type="match status" value="1"/>
</dbReference>
<sequence>MALMGCASAATIPASATTETPQYFQTTPELWPGPTATGTAPFLAQTNLAPFGESRTVNPNDPLETQMPIQGKPEKQNIFRLMGQLSHYQPAVEGFGVEEYPLPAGANITQVNVLHRHGSRYPTSSNIVAKLGSALGKAHINATGALSFLNSWKYSLGAEILVPVGRQEMFDSGVLHYYQYAHLYDTNTKIIARTPTQDRMTKSAEYFLAGFFGQEWTNNATIEVIIENSGFNNSLAGGKNCKNSNGDVSALGDDATAQWYNIYLANATARFNSMTSGYNWTADDTYAAQTLCPYETVALGFSKWCDLFTYEEWQGFEYSLDLNFNGDDGFASPTGRAVGIAYVEEFLARLQHHVLSTPEGTANITLDNNTATFPINQTLNFDFSHDTNIFSILTAFGFTQFQEDLPATHMVNRNTIISHITPFGARLDVEVIKTPQPVPANRSSDYVAGPPTTYLHFILNQRTLPLGASFPECGDRVDGWCDIDTFLAVQEKSAALANADYACNGDYPKVPYGTIKDGAPLT</sequence>
<proteinExistence type="inferred from homology"/>
<evidence type="ECO:0000256" key="5">
    <source>
        <dbReference type="PIRSR" id="PIRSR000894-1"/>
    </source>
</evidence>